<dbReference type="RefSeq" id="WP_088076526.1">
    <property type="nucleotide sequence ID" value="NZ_JAHQCR010000043.1"/>
</dbReference>
<protein>
    <submittedName>
        <fullName evidence="1">Uncharacterized protein</fullName>
    </submittedName>
</protein>
<evidence type="ECO:0000313" key="2">
    <source>
        <dbReference type="Proteomes" id="UP000790580"/>
    </source>
</evidence>
<evidence type="ECO:0000313" key="1">
    <source>
        <dbReference type="EMBL" id="MBU9721727.1"/>
    </source>
</evidence>
<sequence>MNLPQVLIETGRAEIGRQYSKPQMSISQRNAVMSVDQDLAGRLHISTTASKLFIDQAEAFADADLKSPLRRVKENAAKGMQNISQYVAKTAREGEQLKRIENGGNALAQIARQNGERQLPEVGQGTIPGNAFKVKFDYTPSEVSVNVEWPDPNIQFQTFEPEIHIPRWETSAYLKQKEWINFTVVGANVNQQL</sequence>
<reference evidence="1 2" key="1">
    <citation type="submission" date="2021-06" db="EMBL/GenBank/DDBJ databases">
        <title>Bacillus sp. RD4P76, an endophyte from a halophyte.</title>
        <authorList>
            <person name="Sun J.-Q."/>
        </authorList>
    </citation>
    <scope>NUCLEOTIDE SEQUENCE [LARGE SCALE GENOMIC DNA]</scope>
    <source>
        <strain evidence="1 2">JCM 17098</strain>
    </source>
</reference>
<keyword evidence="2" id="KW-1185">Reference proteome</keyword>
<comment type="caution">
    <text evidence="1">The sequence shown here is derived from an EMBL/GenBank/DDBJ whole genome shotgun (WGS) entry which is preliminary data.</text>
</comment>
<name>A0ABS6JT33_9BACI</name>
<dbReference type="EMBL" id="JAHQCR010000043">
    <property type="protein sequence ID" value="MBU9721727.1"/>
    <property type="molecule type" value="Genomic_DNA"/>
</dbReference>
<organism evidence="1 2">
    <name type="scientific">Evansella alkalicola</name>
    <dbReference type="NCBI Taxonomy" id="745819"/>
    <lineage>
        <taxon>Bacteria</taxon>
        <taxon>Bacillati</taxon>
        <taxon>Bacillota</taxon>
        <taxon>Bacilli</taxon>
        <taxon>Bacillales</taxon>
        <taxon>Bacillaceae</taxon>
        <taxon>Evansella</taxon>
    </lineage>
</organism>
<dbReference type="Pfam" id="PF20074">
    <property type="entry name" value="DUF6470"/>
    <property type="match status" value="1"/>
</dbReference>
<proteinExistence type="predicted"/>
<dbReference type="InterPro" id="IPR045527">
    <property type="entry name" value="DUF6470"/>
</dbReference>
<accession>A0ABS6JT33</accession>
<gene>
    <name evidence="1" type="ORF">KS407_09765</name>
</gene>
<dbReference type="Proteomes" id="UP000790580">
    <property type="component" value="Unassembled WGS sequence"/>
</dbReference>